<dbReference type="EMBL" id="OD005096">
    <property type="protein sequence ID" value="CAD7411002.1"/>
    <property type="molecule type" value="Genomic_DNA"/>
</dbReference>
<accession>A0A7R9DA98</accession>
<gene>
    <name evidence="1" type="ORF">TPSB3V08_LOCUS7647</name>
</gene>
<reference evidence="1" key="1">
    <citation type="submission" date="2020-11" db="EMBL/GenBank/DDBJ databases">
        <authorList>
            <person name="Tran Van P."/>
        </authorList>
    </citation>
    <scope>NUCLEOTIDE SEQUENCE</scope>
</reference>
<dbReference type="AlphaFoldDB" id="A0A7R9DA98"/>
<protein>
    <submittedName>
        <fullName evidence="1">Uncharacterized protein</fullName>
    </submittedName>
</protein>
<name>A0A7R9DA98_TIMPO</name>
<evidence type="ECO:0000313" key="1">
    <source>
        <dbReference type="EMBL" id="CAD7411002.1"/>
    </source>
</evidence>
<sequence length="143" mass="16074">MLVRRHRILMSRGIQLGTGKGRVTSSMPGIVPITRFSGQMVLGVTLVLDWSVDDREIEDKSLDVVWMEANQLVKEGSCLKRSMIICQEKCQVEKSTAKIILELHGSSKPVLCSCDVSIIHCQHAQIEGDRAPKPFLMSQHWME</sequence>
<proteinExistence type="predicted"/>
<organism evidence="1">
    <name type="scientific">Timema poppense</name>
    <name type="common">Walking stick</name>
    <dbReference type="NCBI Taxonomy" id="170557"/>
    <lineage>
        <taxon>Eukaryota</taxon>
        <taxon>Metazoa</taxon>
        <taxon>Ecdysozoa</taxon>
        <taxon>Arthropoda</taxon>
        <taxon>Hexapoda</taxon>
        <taxon>Insecta</taxon>
        <taxon>Pterygota</taxon>
        <taxon>Neoptera</taxon>
        <taxon>Polyneoptera</taxon>
        <taxon>Phasmatodea</taxon>
        <taxon>Timematodea</taxon>
        <taxon>Timematoidea</taxon>
        <taxon>Timematidae</taxon>
        <taxon>Timema</taxon>
    </lineage>
</organism>